<dbReference type="InterPro" id="IPR026928">
    <property type="entry name" value="FAX/IsoI-like"/>
</dbReference>
<dbReference type="InterPro" id="IPR036282">
    <property type="entry name" value="Glutathione-S-Trfase_C_sf"/>
</dbReference>
<evidence type="ECO:0000313" key="4">
    <source>
        <dbReference type="Proteomes" id="UP001370348"/>
    </source>
</evidence>
<dbReference type="EMBL" id="CP089984">
    <property type="protein sequence ID" value="WXB12077.1"/>
    <property type="molecule type" value="Genomic_DNA"/>
</dbReference>
<evidence type="ECO:0000313" key="3">
    <source>
        <dbReference type="EMBL" id="WXB12077.1"/>
    </source>
</evidence>
<dbReference type="Proteomes" id="UP001370348">
    <property type="component" value="Chromosome"/>
</dbReference>
<name>A0ABZ2LMS7_9BACT</name>
<dbReference type="SFLD" id="SFLDS00019">
    <property type="entry name" value="Glutathione_Transferase_(cytos"/>
    <property type="match status" value="1"/>
</dbReference>
<dbReference type="Pfam" id="PF17171">
    <property type="entry name" value="GST_C_6"/>
    <property type="match status" value="1"/>
</dbReference>
<dbReference type="InterPro" id="IPR036249">
    <property type="entry name" value="Thioredoxin-like_sf"/>
</dbReference>
<dbReference type="CDD" id="cd03193">
    <property type="entry name" value="GST_C_Metaxin"/>
    <property type="match status" value="1"/>
</dbReference>
<dbReference type="Gene3D" id="1.20.1050.10">
    <property type="match status" value="1"/>
</dbReference>
<protein>
    <submittedName>
        <fullName evidence="3">Glutathione S-transferase family protein</fullName>
    </submittedName>
</protein>
<sequence length="232" mass="26426">MIRLHQYPGSWGVPSVSPFCIKVEAYLRMAGLPYEIVVERNSLHGPKGKMPFIEDDGRIIPDSSFIIDHLISKYGERIPPQSPEESATSMAFQRLFEDSLCWVILYSRWIDHPGWPMWRDGFVKFFPAPLGQVVVRFVRQTLHRQAKGHGMALHSRDEVYTIGRKDLRAISDFLGDKAYFGGARPVLLDATAYGFLATILWTGVETPLKEAAKTHANLEAYCQRFRSEYFGS</sequence>
<reference evidence="3 4" key="1">
    <citation type="submission" date="2021-12" db="EMBL/GenBank/DDBJ databases">
        <title>Discovery of the Pendulisporaceae a myxobacterial family with distinct sporulation behavior and unique specialized metabolism.</title>
        <authorList>
            <person name="Garcia R."/>
            <person name="Popoff A."/>
            <person name="Bader C.D."/>
            <person name="Loehr J."/>
            <person name="Walesch S."/>
            <person name="Walt C."/>
            <person name="Boldt J."/>
            <person name="Bunk B."/>
            <person name="Haeckl F.J.F.P.J."/>
            <person name="Gunesch A.P."/>
            <person name="Birkelbach J."/>
            <person name="Nuebel U."/>
            <person name="Pietschmann T."/>
            <person name="Bach T."/>
            <person name="Mueller R."/>
        </authorList>
    </citation>
    <scope>NUCLEOTIDE SEQUENCE [LARGE SCALE GENOMIC DNA]</scope>
    <source>
        <strain evidence="3 4">MSr11954</strain>
    </source>
</reference>
<dbReference type="SUPFAM" id="SSF47616">
    <property type="entry name" value="GST C-terminal domain-like"/>
    <property type="match status" value="1"/>
</dbReference>
<gene>
    <name evidence="3" type="ORF">LZC94_30010</name>
</gene>
<feature type="domain" description="Thioredoxin-like fold" evidence="2">
    <location>
        <begin position="18"/>
        <end position="112"/>
    </location>
</feature>
<evidence type="ECO:0000259" key="2">
    <source>
        <dbReference type="Pfam" id="PF17172"/>
    </source>
</evidence>
<dbReference type="Pfam" id="PF17172">
    <property type="entry name" value="GST_N_4"/>
    <property type="match status" value="1"/>
</dbReference>
<accession>A0ABZ2LMS7</accession>
<dbReference type="SFLD" id="SFLDG01180">
    <property type="entry name" value="SUF1"/>
    <property type="match status" value="1"/>
</dbReference>
<dbReference type="SUPFAM" id="SSF52833">
    <property type="entry name" value="Thioredoxin-like"/>
    <property type="match status" value="1"/>
</dbReference>
<dbReference type="PANTHER" id="PTHR12289">
    <property type="entry name" value="METAXIN RELATED"/>
    <property type="match status" value="1"/>
</dbReference>
<keyword evidence="4" id="KW-1185">Reference proteome</keyword>
<organism evidence="3 4">
    <name type="scientific">Pendulispora albinea</name>
    <dbReference type="NCBI Taxonomy" id="2741071"/>
    <lineage>
        <taxon>Bacteria</taxon>
        <taxon>Pseudomonadati</taxon>
        <taxon>Myxococcota</taxon>
        <taxon>Myxococcia</taxon>
        <taxon>Myxococcales</taxon>
        <taxon>Sorangiineae</taxon>
        <taxon>Pendulisporaceae</taxon>
        <taxon>Pendulispora</taxon>
    </lineage>
</organism>
<proteinExistence type="predicted"/>
<dbReference type="PANTHER" id="PTHR12289:SF41">
    <property type="entry name" value="FAILED AXON CONNECTIONS-RELATED"/>
    <property type="match status" value="1"/>
</dbReference>
<dbReference type="SFLD" id="SFLDG01200">
    <property type="entry name" value="SUF1.1"/>
    <property type="match status" value="1"/>
</dbReference>
<dbReference type="RefSeq" id="WP_394821694.1">
    <property type="nucleotide sequence ID" value="NZ_CP089984.1"/>
</dbReference>
<dbReference type="InterPro" id="IPR040079">
    <property type="entry name" value="Glutathione_S-Trfase"/>
</dbReference>
<feature type="domain" description="Metaxin glutathione S-transferase" evidence="1">
    <location>
        <begin position="164"/>
        <end position="224"/>
    </location>
</feature>
<dbReference type="InterPro" id="IPR050931">
    <property type="entry name" value="Mito_Protein_Transport_Metaxin"/>
</dbReference>
<dbReference type="InterPro" id="IPR033468">
    <property type="entry name" value="Metaxin_GST"/>
</dbReference>
<evidence type="ECO:0000259" key="1">
    <source>
        <dbReference type="Pfam" id="PF17171"/>
    </source>
</evidence>
<dbReference type="Gene3D" id="3.40.30.10">
    <property type="entry name" value="Glutaredoxin"/>
    <property type="match status" value="1"/>
</dbReference>
<dbReference type="CDD" id="cd03080">
    <property type="entry name" value="GST_N_Metaxin_like"/>
    <property type="match status" value="1"/>
</dbReference>
<dbReference type="InterPro" id="IPR012336">
    <property type="entry name" value="Thioredoxin-like_fold"/>
</dbReference>